<reference evidence="6 7" key="1">
    <citation type="journal article" date="2024" name="Nat. Commun.">
        <title>Phylogenomics reveals the evolutionary origins of lichenization in chlorophyte algae.</title>
        <authorList>
            <person name="Puginier C."/>
            <person name="Libourel C."/>
            <person name="Otte J."/>
            <person name="Skaloud P."/>
            <person name="Haon M."/>
            <person name="Grisel S."/>
            <person name="Petersen M."/>
            <person name="Berrin J.G."/>
            <person name="Delaux P.M."/>
            <person name="Dal Grande F."/>
            <person name="Keller J."/>
        </authorList>
    </citation>
    <scope>NUCLEOTIDE SEQUENCE [LARGE SCALE GENOMIC DNA]</scope>
    <source>
        <strain evidence="6 7">SAG 2043</strain>
    </source>
</reference>
<name>A0AAW1PHA0_9CHLO</name>
<dbReference type="PANTHER" id="PTHR43175:SF3">
    <property type="entry name" value="CARBON DISULFIDE HYDROLASE"/>
    <property type="match status" value="1"/>
</dbReference>
<comment type="similarity">
    <text evidence="1 5">Belongs to the beta-class carbonic anhydrase family.</text>
</comment>
<dbReference type="Proteomes" id="UP001489004">
    <property type="component" value="Unassembled WGS sequence"/>
</dbReference>
<evidence type="ECO:0000313" key="7">
    <source>
        <dbReference type="Proteomes" id="UP001489004"/>
    </source>
</evidence>
<keyword evidence="5" id="KW-0456">Lyase</keyword>
<gene>
    <name evidence="6" type="ORF">WJX72_009389</name>
</gene>
<comment type="function">
    <text evidence="5">Reversible hydration of carbon dioxide.</text>
</comment>
<comment type="cofactor">
    <cofactor evidence="4">
        <name>Zn(2+)</name>
        <dbReference type="ChEBI" id="CHEBI:29105"/>
    </cofactor>
    <text evidence="4">Binds 1 zinc ion per subunit.</text>
</comment>
<dbReference type="PANTHER" id="PTHR43175">
    <property type="entry name" value="CARBONIC ANHYDRASE"/>
    <property type="match status" value="1"/>
</dbReference>
<dbReference type="EMBL" id="JALJOR010000012">
    <property type="protein sequence ID" value="KAK9807785.1"/>
    <property type="molecule type" value="Genomic_DNA"/>
</dbReference>
<feature type="binding site" evidence="4">
    <location>
        <position position="139"/>
    </location>
    <ligand>
        <name>Zn(2+)</name>
        <dbReference type="ChEBI" id="CHEBI:29105"/>
    </ligand>
</feature>
<evidence type="ECO:0000256" key="3">
    <source>
        <dbReference type="ARBA" id="ARBA00022833"/>
    </source>
</evidence>
<dbReference type="AlphaFoldDB" id="A0AAW1PHA0"/>
<proteinExistence type="inferred from homology"/>
<keyword evidence="2 4" id="KW-0479">Metal-binding</keyword>
<dbReference type="InterPro" id="IPR036874">
    <property type="entry name" value="Carbonic_anhydrase_sf"/>
</dbReference>
<evidence type="ECO:0000256" key="5">
    <source>
        <dbReference type="RuleBase" id="RU003956"/>
    </source>
</evidence>
<keyword evidence="7" id="KW-1185">Reference proteome</keyword>
<protein>
    <recommendedName>
        <fullName evidence="5">Carbonic anhydrase</fullName>
        <ecNumber evidence="5">4.2.1.1</ecNumber>
    </recommendedName>
    <alternativeName>
        <fullName evidence="5">Carbonate dehydratase</fullName>
    </alternativeName>
</protein>
<feature type="binding site" evidence="4">
    <location>
        <position position="86"/>
    </location>
    <ligand>
        <name>Zn(2+)</name>
        <dbReference type="ChEBI" id="CHEBI:29105"/>
    </ligand>
</feature>
<evidence type="ECO:0000313" key="6">
    <source>
        <dbReference type="EMBL" id="KAK9807785.1"/>
    </source>
</evidence>
<dbReference type="GO" id="GO:0008270">
    <property type="term" value="F:zinc ion binding"/>
    <property type="evidence" value="ECO:0007669"/>
    <property type="project" value="UniProtKB-UniRule"/>
</dbReference>
<dbReference type="InterPro" id="IPR001765">
    <property type="entry name" value="Carbonic_anhydrase"/>
</dbReference>
<feature type="binding site" evidence="4">
    <location>
        <position position="88"/>
    </location>
    <ligand>
        <name>Zn(2+)</name>
        <dbReference type="ChEBI" id="CHEBI:29105"/>
    </ligand>
</feature>
<dbReference type="Gene3D" id="3.40.1050.10">
    <property type="entry name" value="Carbonic anhydrase"/>
    <property type="match status" value="1"/>
</dbReference>
<feature type="binding site" evidence="4">
    <location>
        <position position="142"/>
    </location>
    <ligand>
        <name>Zn(2+)</name>
        <dbReference type="ChEBI" id="CHEBI:29105"/>
    </ligand>
</feature>
<dbReference type="SUPFAM" id="SSF53056">
    <property type="entry name" value="beta-carbonic anhydrase, cab"/>
    <property type="match status" value="1"/>
</dbReference>
<evidence type="ECO:0000256" key="1">
    <source>
        <dbReference type="ARBA" id="ARBA00006217"/>
    </source>
</evidence>
<dbReference type="EC" id="4.2.1.1" evidence="5"/>
<accession>A0AAW1PHA0</accession>
<dbReference type="SMART" id="SM00947">
    <property type="entry name" value="Pro_CA"/>
    <property type="match status" value="1"/>
</dbReference>
<organism evidence="6 7">
    <name type="scientific">[Myrmecia] bisecta</name>
    <dbReference type="NCBI Taxonomy" id="41462"/>
    <lineage>
        <taxon>Eukaryota</taxon>
        <taxon>Viridiplantae</taxon>
        <taxon>Chlorophyta</taxon>
        <taxon>core chlorophytes</taxon>
        <taxon>Trebouxiophyceae</taxon>
        <taxon>Trebouxiales</taxon>
        <taxon>Trebouxiaceae</taxon>
        <taxon>Myrmecia</taxon>
    </lineage>
</organism>
<evidence type="ECO:0000256" key="2">
    <source>
        <dbReference type="ARBA" id="ARBA00022723"/>
    </source>
</evidence>
<comment type="caution">
    <text evidence="6">The sequence shown here is derived from an EMBL/GenBank/DDBJ whole genome shotgun (WGS) entry which is preliminary data.</text>
</comment>
<keyword evidence="3 4" id="KW-0862">Zinc</keyword>
<dbReference type="Pfam" id="PF00484">
    <property type="entry name" value="Pro_CA"/>
    <property type="match status" value="1"/>
</dbReference>
<dbReference type="GO" id="GO:0004089">
    <property type="term" value="F:carbonate dehydratase activity"/>
    <property type="evidence" value="ECO:0007669"/>
    <property type="project" value="UniProtKB-UniRule"/>
</dbReference>
<comment type="catalytic activity">
    <reaction evidence="5">
        <text>hydrogencarbonate + H(+) = CO2 + H2O</text>
        <dbReference type="Rhea" id="RHEA:10748"/>
        <dbReference type="ChEBI" id="CHEBI:15377"/>
        <dbReference type="ChEBI" id="CHEBI:15378"/>
        <dbReference type="ChEBI" id="CHEBI:16526"/>
        <dbReference type="ChEBI" id="CHEBI:17544"/>
        <dbReference type="EC" id="4.2.1.1"/>
    </reaction>
</comment>
<sequence length="227" mass="25268">MKTTISACEQIEAPLGRNLLFAPQRADHREDLVCGRLGSKRLSPISTMPLIDELKKNADLWHKNFQADKVVRNLFPMNKPLTVLCCMDHRVIPEKILGLGVGDAEVIRNGGGRFMPSLLPSFVITQDFCKSKIIIVIHHNDCGACHLGKAEDKVLKEYKDIGVDLSEAFQNFSPITDVDESVKEDVKKLRELPMVRSDVAIYGFAYDVDTGELKQVVHDPATTGVEP</sequence>
<dbReference type="CDD" id="cd03379">
    <property type="entry name" value="beta_CA_cladeD"/>
    <property type="match status" value="1"/>
</dbReference>
<evidence type="ECO:0000256" key="4">
    <source>
        <dbReference type="PIRSR" id="PIRSR601765-1"/>
    </source>
</evidence>